<dbReference type="InterPro" id="IPR001126">
    <property type="entry name" value="UmuC"/>
</dbReference>
<dbReference type="PROSITE" id="PS50173">
    <property type="entry name" value="UMUC"/>
    <property type="match status" value="1"/>
</dbReference>
<dbReference type="InterPro" id="IPR025188">
    <property type="entry name" value="DUF4113"/>
</dbReference>
<dbReference type="InterPro" id="IPR043502">
    <property type="entry name" value="DNA/RNA_pol_sf"/>
</dbReference>
<dbReference type="SUPFAM" id="SSF56672">
    <property type="entry name" value="DNA/RNA polymerases"/>
    <property type="match status" value="1"/>
</dbReference>
<name>U5QMC4_GLOK1</name>
<keyword evidence="8" id="KW-1185">Reference proteome</keyword>
<dbReference type="PANTHER" id="PTHR11076">
    <property type="entry name" value="DNA REPAIR POLYMERASE UMUC / TRANSFERASE FAMILY MEMBER"/>
    <property type="match status" value="1"/>
</dbReference>
<evidence type="ECO:0000256" key="4">
    <source>
        <dbReference type="ARBA" id="ARBA00023204"/>
    </source>
</evidence>
<dbReference type="PATRIC" id="fig|1183438.3.peg.3725"/>
<dbReference type="SUPFAM" id="SSF100879">
    <property type="entry name" value="Lesion bypass DNA polymerase (Y-family), little finger domain"/>
    <property type="match status" value="1"/>
</dbReference>
<dbReference type="InterPro" id="IPR043128">
    <property type="entry name" value="Rev_trsase/Diguanyl_cyclase"/>
</dbReference>
<accession>U5QMC4</accession>
<keyword evidence="3" id="KW-0741">SOS mutagenesis</keyword>
<dbReference type="Gene3D" id="3.40.1170.60">
    <property type="match status" value="1"/>
</dbReference>
<reference evidence="7 8" key="1">
    <citation type="journal article" date="2013" name="PLoS ONE">
        <title>Cultivation and Complete Genome Sequencing of Gloeobacter kilaueensis sp. nov., from a Lava Cave in Kilauea Caldera, Hawai'i.</title>
        <authorList>
            <person name="Saw J.H."/>
            <person name="Schatz M."/>
            <person name="Brown M.V."/>
            <person name="Kunkel D.D."/>
            <person name="Foster J.S."/>
            <person name="Shick H."/>
            <person name="Christensen S."/>
            <person name="Hou S."/>
            <person name="Wan X."/>
            <person name="Donachie S.P."/>
        </authorList>
    </citation>
    <scope>NUCLEOTIDE SEQUENCE [LARGE SCALE GENOMIC DNA]</scope>
    <source>
        <strain evidence="8">JS</strain>
    </source>
</reference>
<evidence type="ECO:0000256" key="2">
    <source>
        <dbReference type="ARBA" id="ARBA00022763"/>
    </source>
</evidence>
<dbReference type="KEGG" id="glj:GKIL_3792"/>
<organism evidence="7 8">
    <name type="scientific">Gloeobacter kilaueensis (strain ATCC BAA-2537 / CCAP 1431/1 / ULC 316 / JS1)</name>
    <dbReference type="NCBI Taxonomy" id="1183438"/>
    <lineage>
        <taxon>Bacteria</taxon>
        <taxon>Bacillati</taxon>
        <taxon>Cyanobacteriota</taxon>
        <taxon>Cyanophyceae</taxon>
        <taxon>Gloeobacterales</taxon>
        <taxon>Gloeobacteraceae</taxon>
        <taxon>Gloeobacter</taxon>
    </lineage>
</organism>
<dbReference type="Pfam" id="PF13438">
    <property type="entry name" value="DUF4113"/>
    <property type="match status" value="1"/>
</dbReference>
<comment type="similarity">
    <text evidence="1">Belongs to the DNA polymerase type-Y family.</text>
</comment>
<dbReference type="GO" id="GO:0042276">
    <property type="term" value="P:error-prone translesion synthesis"/>
    <property type="evidence" value="ECO:0007669"/>
    <property type="project" value="TreeGrafter"/>
</dbReference>
<dbReference type="HOGENOM" id="CLU_012348_3_0_3"/>
<dbReference type="InterPro" id="IPR050116">
    <property type="entry name" value="DNA_polymerase-Y"/>
</dbReference>
<dbReference type="GO" id="GO:0005829">
    <property type="term" value="C:cytosol"/>
    <property type="evidence" value="ECO:0007669"/>
    <property type="project" value="TreeGrafter"/>
</dbReference>
<dbReference type="Pfam" id="PF00817">
    <property type="entry name" value="IMS"/>
    <property type="match status" value="1"/>
</dbReference>
<evidence type="ECO:0000256" key="1">
    <source>
        <dbReference type="ARBA" id="ARBA00010945"/>
    </source>
</evidence>
<dbReference type="PANTHER" id="PTHR11076:SF34">
    <property type="entry name" value="PROTEIN UMUC"/>
    <property type="match status" value="1"/>
</dbReference>
<dbReference type="GO" id="GO:0006281">
    <property type="term" value="P:DNA repair"/>
    <property type="evidence" value="ECO:0007669"/>
    <property type="project" value="UniProtKB-KW"/>
</dbReference>
<protein>
    <submittedName>
        <fullName evidence="7">DNA-directed DNA polymerase</fullName>
    </submittedName>
</protein>
<dbReference type="STRING" id="1183438.GKIL_3792"/>
<sequence>MLRTFALVDCNSFYAACEAVFEPRLATVPLVVLSNNDGCVIALNAAAKQLGIVRGVPFFRIRKLIRTAGLQVRSSNFELYGDMSRRVVACLRQFSSAIEVYSIDEVFLRLEVEPEKLTALLSLIRRTIARWTGIEVSIGAGRTKTLAKAANWLIKQDLIDVGVLALLEERAEKQLLERLPVGKVWGIGPRWARLLAERGCPTALQLSELPDGWVRARMSVVALRTVLELRGESCLPLSTRPAARKSIVVSRSFALPLTDLELLQEAVATFAARAAGKLRREQLVAGELGVFVQSDRFEPNFYTNSISCSLTCAANDTRLLQRQALALIETLWREGVEFVKAGVVLSNLHDQNTVQLSLFGDVEVEEDRRLMSTLDALNARHGPGSVRFAVEGTRQSWRGRSRFCSPRWSTRWGELPTATASGSCLLFGGHDLPPQQRFS</sequence>
<keyword evidence="7" id="KW-0548">Nucleotidyltransferase</keyword>
<dbReference type="Pfam" id="PF11799">
    <property type="entry name" value="IMS_C"/>
    <property type="match status" value="1"/>
</dbReference>
<keyword evidence="7" id="KW-0239">DNA-directed DNA polymerase</keyword>
<dbReference type="Proteomes" id="UP000017396">
    <property type="component" value="Chromosome"/>
</dbReference>
<dbReference type="eggNOG" id="COG0389">
    <property type="taxonomic scope" value="Bacteria"/>
</dbReference>
<proteinExistence type="inferred from homology"/>
<evidence type="ECO:0000313" key="8">
    <source>
        <dbReference type="Proteomes" id="UP000017396"/>
    </source>
</evidence>
<keyword evidence="2" id="KW-0227">DNA damage</keyword>
<gene>
    <name evidence="7" type="primary">umuC</name>
    <name evidence="7" type="ORF">GKIL_3792</name>
</gene>
<dbReference type="GO" id="GO:0003684">
    <property type="term" value="F:damaged DNA binding"/>
    <property type="evidence" value="ECO:0007669"/>
    <property type="project" value="InterPro"/>
</dbReference>
<dbReference type="GO" id="GO:0003887">
    <property type="term" value="F:DNA-directed DNA polymerase activity"/>
    <property type="evidence" value="ECO:0007669"/>
    <property type="project" value="UniProtKB-KW"/>
</dbReference>
<feature type="domain" description="UmuC" evidence="6">
    <location>
        <begin position="5"/>
        <end position="188"/>
    </location>
</feature>
<dbReference type="GO" id="GO:0009432">
    <property type="term" value="P:SOS response"/>
    <property type="evidence" value="ECO:0007669"/>
    <property type="project" value="UniProtKB-KW"/>
</dbReference>
<dbReference type="Gene3D" id="3.30.1490.100">
    <property type="entry name" value="DNA polymerase, Y-family, little finger domain"/>
    <property type="match status" value="1"/>
</dbReference>
<dbReference type="InterPro" id="IPR036775">
    <property type="entry name" value="DNA_pol_Y-fam_lit_finger_sf"/>
</dbReference>
<keyword evidence="7" id="KW-0808">Transferase</keyword>
<evidence type="ECO:0000313" key="7">
    <source>
        <dbReference type="EMBL" id="AGY60038.1"/>
    </source>
</evidence>
<dbReference type="Gene3D" id="3.30.70.270">
    <property type="match status" value="1"/>
</dbReference>
<dbReference type="EMBL" id="CP003587">
    <property type="protein sequence ID" value="AGY60038.1"/>
    <property type="molecule type" value="Genomic_DNA"/>
</dbReference>
<dbReference type="RefSeq" id="WP_023175357.1">
    <property type="nucleotide sequence ID" value="NC_022600.1"/>
</dbReference>
<keyword evidence="4" id="KW-0234">DNA repair</keyword>
<dbReference type="AlphaFoldDB" id="U5QMC4"/>
<dbReference type="CDD" id="cd01700">
    <property type="entry name" value="PolY_Pol_V_umuC"/>
    <property type="match status" value="1"/>
</dbReference>
<evidence type="ECO:0000256" key="3">
    <source>
        <dbReference type="ARBA" id="ARBA00023199"/>
    </source>
</evidence>
<keyword evidence="5" id="KW-0742">SOS response</keyword>
<evidence type="ECO:0000259" key="6">
    <source>
        <dbReference type="PROSITE" id="PS50173"/>
    </source>
</evidence>
<evidence type="ECO:0000256" key="5">
    <source>
        <dbReference type="ARBA" id="ARBA00023236"/>
    </source>
</evidence>
<dbReference type="InterPro" id="IPR017961">
    <property type="entry name" value="DNA_pol_Y-fam_little_finger"/>
</dbReference>